<dbReference type="RefSeq" id="WP_207332955.1">
    <property type="nucleotide sequence ID" value="NZ_JAFMYW010000017.1"/>
</dbReference>
<keyword evidence="1" id="KW-0732">Signal</keyword>
<evidence type="ECO:0000313" key="2">
    <source>
        <dbReference type="EMBL" id="MBO0953003.1"/>
    </source>
</evidence>
<sequence>MMNRALFLFALLATGAAMPAYCQAQSAVFSRVDTLHNQLLPLASRVGRRPGLASTPLAGQLLTLVVRPAGSQGGQDIFLPIDVDSSSVCVRSGDSLLRLETDYIFLPTNRLRIVSQAALRSDQAVRLTYRRLTYRP</sequence>
<dbReference type="EMBL" id="JAFMYW010000017">
    <property type="protein sequence ID" value="MBO0953003.1"/>
    <property type="molecule type" value="Genomic_DNA"/>
</dbReference>
<evidence type="ECO:0000256" key="1">
    <source>
        <dbReference type="SAM" id="SignalP"/>
    </source>
</evidence>
<organism evidence="2 3">
    <name type="scientific">Fibrella forsythiae</name>
    <dbReference type="NCBI Taxonomy" id="2817061"/>
    <lineage>
        <taxon>Bacteria</taxon>
        <taxon>Pseudomonadati</taxon>
        <taxon>Bacteroidota</taxon>
        <taxon>Cytophagia</taxon>
        <taxon>Cytophagales</taxon>
        <taxon>Spirosomataceae</taxon>
        <taxon>Fibrella</taxon>
    </lineage>
</organism>
<accession>A0ABS3JSP7</accession>
<feature type="chain" id="PRO_5045801286" evidence="1">
    <location>
        <begin position="25"/>
        <end position="136"/>
    </location>
</feature>
<feature type="signal peptide" evidence="1">
    <location>
        <begin position="1"/>
        <end position="24"/>
    </location>
</feature>
<proteinExistence type="predicted"/>
<name>A0ABS3JSP7_9BACT</name>
<dbReference type="Proteomes" id="UP000664628">
    <property type="component" value="Unassembled WGS sequence"/>
</dbReference>
<reference evidence="2 3" key="1">
    <citation type="submission" date="2021-03" db="EMBL/GenBank/DDBJ databases">
        <title>Fibrella sp. HMF5405 genome sequencing and assembly.</title>
        <authorList>
            <person name="Kang H."/>
            <person name="Kim H."/>
            <person name="Bae S."/>
            <person name="Joh K."/>
        </authorList>
    </citation>
    <scope>NUCLEOTIDE SEQUENCE [LARGE SCALE GENOMIC DNA]</scope>
    <source>
        <strain evidence="2 3">HMF5405</strain>
    </source>
</reference>
<protein>
    <submittedName>
        <fullName evidence="2">Uncharacterized protein</fullName>
    </submittedName>
</protein>
<keyword evidence="3" id="KW-1185">Reference proteome</keyword>
<comment type="caution">
    <text evidence="2">The sequence shown here is derived from an EMBL/GenBank/DDBJ whole genome shotgun (WGS) entry which is preliminary data.</text>
</comment>
<gene>
    <name evidence="2" type="ORF">J2I46_30800</name>
</gene>
<evidence type="ECO:0000313" key="3">
    <source>
        <dbReference type="Proteomes" id="UP000664628"/>
    </source>
</evidence>